<evidence type="ECO:0000256" key="8">
    <source>
        <dbReference type="ARBA" id="ARBA00048283"/>
    </source>
</evidence>
<accession>A0A443SFP9</accession>
<reference evidence="14 15" key="1">
    <citation type="journal article" date="2018" name="Gigascience">
        <title>Genomes of trombidid mites reveal novel predicted allergens and laterally-transferred genes associated with secondary metabolism.</title>
        <authorList>
            <person name="Dong X."/>
            <person name="Chaisiri K."/>
            <person name="Xia D."/>
            <person name="Armstrong S.D."/>
            <person name="Fang Y."/>
            <person name="Donnelly M.J."/>
            <person name="Kadowaki T."/>
            <person name="McGarry J.W."/>
            <person name="Darby A.C."/>
            <person name="Makepeace B.L."/>
        </authorList>
    </citation>
    <scope>NUCLEOTIDE SEQUENCE [LARGE SCALE GENOMIC DNA]</scope>
    <source>
        <strain evidence="14">UoL-UT</strain>
    </source>
</reference>
<protein>
    <recommendedName>
        <fullName evidence="7">sn-1-specific diacylglycerol lipase ABHD11</fullName>
        <ecNumber evidence="3">3.1.1.116</ecNumber>
    </recommendedName>
    <alternativeName>
        <fullName evidence="4">Alpha/beta hydrolase domain-containing protein 11</fullName>
    </alternativeName>
</protein>
<evidence type="ECO:0000256" key="10">
    <source>
        <dbReference type="ARBA" id="ARBA00048513"/>
    </source>
</evidence>
<keyword evidence="12" id="KW-0812">Transmembrane</keyword>
<comment type="caution">
    <text evidence="14">The sequence shown here is derived from an EMBL/GenBank/DDBJ whole genome shotgun (WGS) entry which is preliminary data.</text>
</comment>
<comment type="similarity">
    <text evidence="1">Belongs to the AB hydrolase superfamily.</text>
</comment>
<comment type="catalytic activity">
    <reaction evidence="11">
        <text>1-octadecanoyl-2-(5Z,8Z,11Z,14Z-eicosatetraenoyl)-sn-glycerol + H2O = 2-(5Z,8Z,11Z,14Z-eicosatetraenoyl)-glycerol + octadecanoate + H(+)</text>
        <dbReference type="Rhea" id="RHEA:38507"/>
        <dbReference type="ChEBI" id="CHEBI:15377"/>
        <dbReference type="ChEBI" id="CHEBI:15378"/>
        <dbReference type="ChEBI" id="CHEBI:25629"/>
        <dbReference type="ChEBI" id="CHEBI:52392"/>
        <dbReference type="ChEBI" id="CHEBI:75728"/>
    </reaction>
</comment>
<dbReference type="OrthoDB" id="6424307at2759"/>
<dbReference type="InterPro" id="IPR000073">
    <property type="entry name" value="AB_hydrolase_1"/>
</dbReference>
<keyword evidence="12" id="KW-0472">Membrane</keyword>
<dbReference type="EC" id="3.1.1.116" evidence="3"/>
<comment type="catalytic activity">
    <reaction evidence="6">
        <text>a 1,3-diacyl-sn-glycerol + H2O = a 1-acyl-sn-glycerol + a fatty acid + H(+)</text>
        <dbReference type="Rhea" id="RHEA:38503"/>
        <dbReference type="ChEBI" id="CHEBI:15377"/>
        <dbReference type="ChEBI" id="CHEBI:15378"/>
        <dbReference type="ChEBI" id="CHEBI:28868"/>
        <dbReference type="ChEBI" id="CHEBI:64683"/>
        <dbReference type="ChEBI" id="CHEBI:77272"/>
    </reaction>
</comment>
<evidence type="ECO:0000256" key="5">
    <source>
        <dbReference type="ARBA" id="ARBA00043667"/>
    </source>
</evidence>
<evidence type="ECO:0000256" key="3">
    <source>
        <dbReference type="ARBA" id="ARBA00026104"/>
    </source>
</evidence>
<dbReference type="EMBL" id="NCKV01002845">
    <property type="protein sequence ID" value="RWS26344.1"/>
    <property type="molecule type" value="Genomic_DNA"/>
</dbReference>
<dbReference type="Proteomes" id="UP000288716">
    <property type="component" value="Unassembled WGS sequence"/>
</dbReference>
<comment type="catalytic activity">
    <reaction evidence="8">
        <text>1-octadecanoyl-2-(4Z,7Z,10Z,13Z,16Z,19Z-docosahexaenoyl)-sn-glycerol + H2O = 2-(4Z,7Z,10Z,13Z,16Z,19Z-docosahexaenoyl)-glycerol + octadecanoate + H(+)</text>
        <dbReference type="Rhea" id="RHEA:77107"/>
        <dbReference type="ChEBI" id="CHEBI:15377"/>
        <dbReference type="ChEBI" id="CHEBI:15378"/>
        <dbReference type="ChEBI" id="CHEBI:25629"/>
        <dbReference type="ChEBI" id="CHEBI:77129"/>
        <dbReference type="ChEBI" id="CHEBI:186738"/>
    </reaction>
</comment>
<dbReference type="STRING" id="299467.A0A443SFP9"/>
<dbReference type="SUPFAM" id="SSF53474">
    <property type="entry name" value="alpha/beta-Hydrolases"/>
    <property type="match status" value="1"/>
</dbReference>
<evidence type="ECO:0000256" key="9">
    <source>
        <dbReference type="ARBA" id="ARBA00048504"/>
    </source>
</evidence>
<dbReference type="Gene3D" id="3.40.50.1820">
    <property type="entry name" value="alpha/beta hydrolase"/>
    <property type="match status" value="1"/>
</dbReference>
<evidence type="ECO:0000256" key="2">
    <source>
        <dbReference type="ARBA" id="ARBA00022801"/>
    </source>
</evidence>
<evidence type="ECO:0000256" key="4">
    <source>
        <dbReference type="ARBA" id="ARBA00042703"/>
    </source>
</evidence>
<dbReference type="PANTHER" id="PTHR46118:SF4">
    <property type="entry name" value="PROTEIN ABHD11"/>
    <property type="match status" value="1"/>
</dbReference>
<comment type="catalytic activity">
    <reaction evidence="5">
        <text>a 1,2-diacyl-sn-glycerol + H2O = a 2-acylglycerol + a fatty acid + H(+)</text>
        <dbReference type="Rhea" id="RHEA:33275"/>
        <dbReference type="ChEBI" id="CHEBI:15377"/>
        <dbReference type="ChEBI" id="CHEBI:15378"/>
        <dbReference type="ChEBI" id="CHEBI:17389"/>
        <dbReference type="ChEBI" id="CHEBI:17815"/>
        <dbReference type="ChEBI" id="CHEBI:28868"/>
        <dbReference type="EC" id="3.1.1.116"/>
    </reaction>
</comment>
<organism evidence="14 15">
    <name type="scientific">Leptotrombidium deliense</name>
    <dbReference type="NCBI Taxonomy" id="299467"/>
    <lineage>
        <taxon>Eukaryota</taxon>
        <taxon>Metazoa</taxon>
        <taxon>Ecdysozoa</taxon>
        <taxon>Arthropoda</taxon>
        <taxon>Chelicerata</taxon>
        <taxon>Arachnida</taxon>
        <taxon>Acari</taxon>
        <taxon>Acariformes</taxon>
        <taxon>Trombidiformes</taxon>
        <taxon>Prostigmata</taxon>
        <taxon>Anystina</taxon>
        <taxon>Parasitengona</taxon>
        <taxon>Trombiculoidea</taxon>
        <taxon>Trombiculidae</taxon>
        <taxon>Leptotrombidium</taxon>
    </lineage>
</organism>
<evidence type="ECO:0000256" key="11">
    <source>
        <dbReference type="ARBA" id="ARBA00048919"/>
    </source>
</evidence>
<name>A0A443SFP9_9ACAR</name>
<evidence type="ECO:0000256" key="7">
    <source>
        <dbReference type="ARBA" id="ARBA00044064"/>
    </source>
</evidence>
<feature type="transmembrane region" description="Helical" evidence="12">
    <location>
        <begin position="192"/>
        <end position="211"/>
    </location>
</feature>
<proteinExistence type="inferred from homology"/>
<keyword evidence="12" id="KW-1133">Transmembrane helix</keyword>
<dbReference type="GO" id="GO:0052689">
    <property type="term" value="F:carboxylic ester hydrolase activity"/>
    <property type="evidence" value="ECO:0007669"/>
    <property type="project" value="TreeGrafter"/>
</dbReference>
<sequence length="220" mass="24633">MWTNKSMINAAIKRGFCSKAPQRNKSNSLTKHLKLSYYSITPLIAYSGDRILNPIVMYHGLMATKDIWQPIIDPLLRHTNRAVFVVDARNHGESPFHKYHSLNALTTDLNYFLEEMKIDKAVLIGQGCGAKSVLQLATRRPDKVEKLIALDLNSTSIPGIHTSVMKKVNDALIQATLKVEEDESLQAARARLFLKLAHILDVCFVIAAIIVNDIHVSFKG</sequence>
<dbReference type="VEuPathDB" id="VectorBase:LDEU005697"/>
<keyword evidence="2" id="KW-0378">Hydrolase</keyword>
<feature type="domain" description="AB hydrolase-1" evidence="13">
    <location>
        <begin position="53"/>
        <end position="157"/>
    </location>
</feature>
<evidence type="ECO:0000313" key="14">
    <source>
        <dbReference type="EMBL" id="RWS26344.1"/>
    </source>
</evidence>
<evidence type="ECO:0000256" key="12">
    <source>
        <dbReference type="SAM" id="Phobius"/>
    </source>
</evidence>
<evidence type="ECO:0000256" key="6">
    <source>
        <dbReference type="ARBA" id="ARBA00043742"/>
    </source>
</evidence>
<dbReference type="AlphaFoldDB" id="A0A443SFP9"/>
<evidence type="ECO:0000313" key="15">
    <source>
        <dbReference type="Proteomes" id="UP000288716"/>
    </source>
</evidence>
<dbReference type="InterPro" id="IPR029058">
    <property type="entry name" value="AB_hydrolase_fold"/>
</dbReference>
<gene>
    <name evidence="14" type="ORF">B4U80_12987</name>
</gene>
<evidence type="ECO:0000259" key="13">
    <source>
        <dbReference type="Pfam" id="PF00561"/>
    </source>
</evidence>
<keyword evidence="15" id="KW-1185">Reference proteome</keyword>
<comment type="catalytic activity">
    <reaction evidence="9">
        <text>1,2-didecanoylglycerol + H2O = decanoylglycerol + decanoate + H(+)</text>
        <dbReference type="Rhea" id="RHEA:48596"/>
        <dbReference type="ChEBI" id="CHEBI:11152"/>
        <dbReference type="ChEBI" id="CHEBI:15377"/>
        <dbReference type="ChEBI" id="CHEBI:15378"/>
        <dbReference type="ChEBI" id="CHEBI:27689"/>
        <dbReference type="ChEBI" id="CHEBI:90605"/>
    </reaction>
</comment>
<dbReference type="PANTHER" id="PTHR46118">
    <property type="entry name" value="PROTEIN ABHD11"/>
    <property type="match status" value="1"/>
</dbReference>
<evidence type="ECO:0000256" key="1">
    <source>
        <dbReference type="ARBA" id="ARBA00008645"/>
    </source>
</evidence>
<dbReference type="GO" id="GO:0005739">
    <property type="term" value="C:mitochondrion"/>
    <property type="evidence" value="ECO:0007669"/>
    <property type="project" value="TreeGrafter"/>
</dbReference>
<comment type="catalytic activity">
    <reaction evidence="10">
        <text>1-octadecanoyl-2-(9Z-octadecenoyl)-sn-glycerol + H2O = 2-(9Z-octadecenoyl)-glycerol + octadecanoate + H(+)</text>
        <dbReference type="Rhea" id="RHEA:77103"/>
        <dbReference type="ChEBI" id="CHEBI:15377"/>
        <dbReference type="ChEBI" id="CHEBI:15378"/>
        <dbReference type="ChEBI" id="CHEBI:25629"/>
        <dbReference type="ChEBI" id="CHEBI:73990"/>
        <dbReference type="ChEBI" id="CHEBI:75468"/>
    </reaction>
</comment>
<dbReference type="Pfam" id="PF00561">
    <property type="entry name" value="Abhydrolase_1"/>
    <property type="match status" value="1"/>
</dbReference>